<dbReference type="PANTHER" id="PTHR20982:SF3">
    <property type="entry name" value="MITOCHONDRIAL RIBOSOME RECYCLING FACTOR PSEUDO 1"/>
    <property type="match status" value="1"/>
</dbReference>
<evidence type="ECO:0000256" key="3">
    <source>
        <dbReference type="ARBA" id="ARBA00024909"/>
    </source>
</evidence>
<dbReference type="STRING" id="1884261.A0A5C3Q453"/>
<dbReference type="InterPro" id="IPR023584">
    <property type="entry name" value="Ribosome_recyc_fac_dom"/>
</dbReference>
<dbReference type="OrthoDB" id="407355at2759"/>
<feature type="region of interest" description="Disordered" evidence="4">
    <location>
        <begin position="235"/>
        <end position="257"/>
    </location>
</feature>
<evidence type="ECO:0000313" key="6">
    <source>
        <dbReference type="EMBL" id="TFK96844.1"/>
    </source>
</evidence>
<keyword evidence="7" id="KW-1185">Reference proteome</keyword>
<evidence type="ECO:0000256" key="2">
    <source>
        <dbReference type="ARBA" id="ARBA00022917"/>
    </source>
</evidence>
<gene>
    <name evidence="6" type="ORF">BDV98DRAFT_536110</name>
</gene>
<dbReference type="GO" id="GO:0006412">
    <property type="term" value="P:translation"/>
    <property type="evidence" value="ECO:0007669"/>
    <property type="project" value="UniProtKB-KW"/>
</dbReference>
<dbReference type="AlphaFoldDB" id="A0A5C3Q453"/>
<accession>A0A5C3Q453</accession>
<organism evidence="6 7">
    <name type="scientific">Pterulicium gracile</name>
    <dbReference type="NCBI Taxonomy" id="1884261"/>
    <lineage>
        <taxon>Eukaryota</taxon>
        <taxon>Fungi</taxon>
        <taxon>Dikarya</taxon>
        <taxon>Basidiomycota</taxon>
        <taxon>Agaricomycotina</taxon>
        <taxon>Agaricomycetes</taxon>
        <taxon>Agaricomycetidae</taxon>
        <taxon>Agaricales</taxon>
        <taxon>Pleurotineae</taxon>
        <taxon>Pterulaceae</taxon>
        <taxon>Pterulicium</taxon>
    </lineage>
</organism>
<evidence type="ECO:0000256" key="4">
    <source>
        <dbReference type="SAM" id="MobiDB-lite"/>
    </source>
</evidence>
<dbReference type="Gene3D" id="3.30.1360.40">
    <property type="match status" value="1"/>
</dbReference>
<dbReference type="GO" id="GO:0043023">
    <property type="term" value="F:ribosomal large subunit binding"/>
    <property type="evidence" value="ECO:0007669"/>
    <property type="project" value="TreeGrafter"/>
</dbReference>
<dbReference type="GO" id="GO:0005739">
    <property type="term" value="C:mitochondrion"/>
    <property type="evidence" value="ECO:0007669"/>
    <property type="project" value="TreeGrafter"/>
</dbReference>
<keyword evidence="2" id="KW-0648">Protein biosynthesis</keyword>
<evidence type="ECO:0000313" key="7">
    <source>
        <dbReference type="Proteomes" id="UP000305067"/>
    </source>
</evidence>
<comment type="similarity">
    <text evidence="1">Belongs to the RRF family.</text>
</comment>
<reference evidence="6 7" key="1">
    <citation type="journal article" date="2019" name="Nat. Ecol. Evol.">
        <title>Megaphylogeny resolves global patterns of mushroom evolution.</title>
        <authorList>
            <person name="Varga T."/>
            <person name="Krizsan K."/>
            <person name="Foldi C."/>
            <person name="Dima B."/>
            <person name="Sanchez-Garcia M."/>
            <person name="Sanchez-Ramirez S."/>
            <person name="Szollosi G.J."/>
            <person name="Szarkandi J.G."/>
            <person name="Papp V."/>
            <person name="Albert L."/>
            <person name="Andreopoulos W."/>
            <person name="Angelini C."/>
            <person name="Antonin V."/>
            <person name="Barry K.W."/>
            <person name="Bougher N.L."/>
            <person name="Buchanan P."/>
            <person name="Buyck B."/>
            <person name="Bense V."/>
            <person name="Catcheside P."/>
            <person name="Chovatia M."/>
            <person name="Cooper J."/>
            <person name="Damon W."/>
            <person name="Desjardin D."/>
            <person name="Finy P."/>
            <person name="Geml J."/>
            <person name="Haridas S."/>
            <person name="Hughes K."/>
            <person name="Justo A."/>
            <person name="Karasinski D."/>
            <person name="Kautmanova I."/>
            <person name="Kiss B."/>
            <person name="Kocsube S."/>
            <person name="Kotiranta H."/>
            <person name="LaButti K.M."/>
            <person name="Lechner B.E."/>
            <person name="Liimatainen K."/>
            <person name="Lipzen A."/>
            <person name="Lukacs Z."/>
            <person name="Mihaltcheva S."/>
            <person name="Morgado L.N."/>
            <person name="Niskanen T."/>
            <person name="Noordeloos M.E."/>
            <person name="Ohm R.A."/>
            <person name="Ortiz-Santana B."/>
            <person name="Ovrebo C."/>
            <person name="Racz N."/>
            <person name="Riley R."/>
            <person name="Savchenko A."/>
            <person name="Shiryaev A."/>
            <person name="Soop K."/>
            <person name="Spirin V."/>
            <person name="Szebenyi C."/>
            <person name="Tomsovsky M."/>
            <person name="Tulloss R.E."/>
            <person name="Uehling J."/>
            <person name="Grigoriev I.V."/>
            <person name="Vagvolgyi C."/>
            <person name="Papp T."/>
            <person name="Martin F.M."/>
            <person name="Miettinen O."/>
            <person name="Hibbett D.S."/>
            <person name="Nagy L.G."/>
        </authorList>
    </citation>
    <scope>NUCLEOTIDE SEQUENCE [LARGE SCALE GENOMIC DNA]</scope>
    <source>
        <strain evidence="6 7">CBS 309.79</strain>
    </source>
</reference>
<dbReference type="SUPFAM" id="SSF55194">
    <property type="entry name" value="Ribosome recycling factor, RRF"/>
    <property type="match status" value="1"/>
</dbReference>
<sequence>MFSPGLSFFRRAVLHSSRQSLPHRTPHTILLRGYATKHKAVATSQLKPLSEQPITDPASLAEYEKTEGKVTTAIDWFRRECTALETRASGRVTANMLDGVKVGGIPDYGDERAKLQEIATIGVKDGEVLVVTAFDEHHTKFIEEAIYDAKLPSMVPQKVDSRTIRIPVPKPTVEARHSLYTGASKQAEESRVQLRKLISTALKKGKWDKYSVESEEFHKLSEKSLAEIDTILAKLKQATDPTGSPGQGGKGGKSKKK</sequence>
<comment type="function">
    <text evidence="3">Necessary for protein synthesis in mitochondria. Functions as a ribosome recycling factor in mitochondria.</text>
</comment>
<proteinExistence type="inferred from homology"/>
<dbReference type="Gene3D" id="1.10.132.20">
    <property type="entry name" value="Ribosome-recycling factor"/>
    <property type="match status" value="1"/>
</dbReference>
<dbReference type="InterPro" id="IPR036191">
    <property type="entry name" value="RRF_sf"/>
</dbReference>
<dbReference type="InterPro" id="IPR002661">
    <property type="entry name" value="Ribosome_recyc_fac"/>
</dbReference>
<feature type="domain" description="Ribosome recycling factor" evidence="5">
    <location>
        <begin position="84"/>
        <end position="234"/>
    </location>
</feature>
<name>A0A5C3Q453_9AGAR</name>
<dbReference type="Proteomes" id="UP000305067">
    <property type="component" value="Unassembled WGS sequence"/>
</dbReference>
<dbReference type="Pfam" id="PF01765">
    <property type="entry name" value="RRF"/>
    <property type="match status" value="1"/>
</dbReference>
<dbReference type="EMBL" id="ML178854">
    <property type="protein sequence ID" value="TFK96844.1"/>
    <property type="molecule type" value="Genomic_DNA"/>
</dbReference>
<evidence type="ECO:0000256" key="1">
    <source>
        <dbReference type="ARBA" id="ARBA00005912"/>
    </source>
</evidence>
<protein>
    <submittedName>
        <fullName evidence="6">Ribosome recycling factor-domain-containing protein</fullName>
    </submittedName>
</protein>
<evidence type="ECO:0000259" key="5">
    <source>
        <dbReference type="Pfam" id="PF01765"/>
    </source>
</evidence>
<dbReference type="PANTHER" id="PTHR20982">
    <property type="entry name" value="RIBOSOME RECYCLING FACTOR"/>
    <property type="match status" value="1"/>
</dbReference>